<dbReference type="NCBIfam" id="TIGR01549">
    <property type="entry name" value="HAD-SF-IA-v1"/>
    <property type="match status" value="1"/>
</dbReference>
<keyword evidence="5" id="KW-0378">Hydrolase</keyword>
<evidence type="ECO:0000256" key="2">
    <source>
        <dbReference type="ARBA" id="ARBA00004818"/>
    </source>
</evidence>
<dbReference type="SFLD" id="SFLDG01129">
    <property type="entry name" value="C1.5:_HAD__Beta-PGM__Phosphata"/>
    <property type="match status" value="1"/>
</dbReference>
<comment type="caution">
    <text evidence="5">The sequence shown here is derived from an EMBL/GenBank/DDBJ whole genome shotgun (WGS) entry which is preliminary data.</text>
</comment>
<dbReference type="InterPro" id="IPR050155">
    <property type="entry name" value="HAD-like_hydrolase_sf"/>
</dbReference>
<dbReference type="PANTHER" id="PTHR43434">
    <property type="entry name" value="PHOSPHOGLYCOLATE PHOSPHATASE"/>
    <property type="match status" value="1"/>
</dbReference>
<proteinExistence type="inferred from homology"/>
<protein>
    <recommendedName>
        <fullName evidence="4">phosphoglycolate phosphatase</fullName>
        <ecNumber evidence="4">3.1.3.18</ecNumber>
    </recommendedName>
</protein>
<dbReference type="Pfam" id="PF13419">
    <property type="entry name" value="HAD_2"/>
    <property type="match status" value="1"/>
</dbReference>
<sequence length="211" mass="22966">MIKGVLLDMDGTIVNAFPPIIRALNQTFVEFGLPTMTDQEVKRHTGRGDCSMIALFGERREEAGARFLEIHDEDYLDRITPLDGAKNLLHWLNERAIPCAIVTSKSQSRAEAQLEVLGWTDLVQAVVGKIPGRPEKPDPTPLLLACSILQVDPAHTVMVGDGVADMKAACRAGSRALGLCDGFTATELTEAGAHDCFDSLTGVHQWLIHHS</sequence>
<dbReference type="EMBL" id="VBRY01000005">
    <property type="protein sequence ID" value="TLS67609.1"/>
    <property type="molecule type" value="Genomic_DNA"/>
</dbReference>
<dbReference type="SUPFAM" id="SSF56784">
    <property type="entry name" value="HAD-like"/>
    <property type="match status" value="1"/>
</dbReference>
<dbReference type="Proteomes" id="UP000306585">
    <property type="component" value="Unassembled WGS sequence"/>
</dbReference>
<comment type="catalytic activity">
    <reaction evidence="1">
        <text>2-phosphoglycolate + H2O = glycolate + phosphate</text>
        <dbReference type="Rhea" id="RHEA:14369"/>
        <dbReference type="ChEBI" id="CHEBI:15377"/>
        <dbReference type="ChEBI" id="CHEBI:29805"/>
        <dbReference type="ChEBI" id="CHEBI:43474"/>
        <dbReference type="ChEBI" id="CHEBI:58033"/>
        <dbReference type="EC" id="3.1.3.18"/>
    </reaction>
</comment>
<dbReference type="Gene3D" id="3.40.50.1000">
    <property type="entry name" value="HAD superfamily/HAD-like"/>
    <property type="match status" value="1"/>
</dbReference>
<dbReference type="GO" id="GO:0008967">
    <property type="term" value="F:phosphoglycolate phosphatase activity"/>
    <property type="evidence" value="ECO:0007669"/>
    <property type="project" value="UniProtKB-EC"/>
</dbReference>
<comment type="pathway">
    <text evidence="2">Organic acid metabolism; glycolate biosynthesis; glycolate from 2-phosphoglycolate: step 1/1.</text>
</comment>
<evidence type="ECO:0000256" key="1">
    <source>
        <dbReference type="ARBA" id="ARBA00000830"/>
    </source>
</evidence>
<dbReference type="GO" id="GO:0006281">
    <property type="term" value="P:DNA repair"/>
    <property type="evidence" value="ECO:0007669"/>
    <property type="project" value="TreeGrafter"/>
</dbReference>
<dbReference type="EC" id="3.1.3.18" evidence="4"/>
<dbReference type="InterPro" id="IPR023198">
    <property type="entry name" value="PGP-like_dom2"/>
</dbReference>
<dbReference type="GO" id="GO:0005829">
    <property type="term" value="C:cytosol"/>
    <property type="evidence" value="ECO:0007669"/>
    <property type="project" value="TreeGrafter"/>
</dbReference>
<dbReference type="SFLD" id="SFLDS00003">
    <property type="entry name" value="Haloacid_Dehalogenase"/>
    <property type="match status" value="1"/>
</dbReference>
<dbReference type="OrthoDB" id="9782449at2"/>
<evidence type="ECO:0000313" key="5">
    <source>
        <dbReference type="EMBL" id="TLS67609.1"/>
    </source>
</evidence>
<evidence type="ECO:0000256" key="4">
    <source>
        <dbReference type="ARBA" id="ARBA00013078"/>
    </source>
</evidence>
<dbReference type="InterPro" id="IPR023214">
    <property type="entry name" value="HAD_sf"/>
</dbReference>
<evidence type="ECO:0000313" key="6">
    <source>
        <dbReference type="Proteomes" id="UP000306585"/>
    </source>
</evidence>
<dbReference type="SFLD" id="SFLDG01135">
    <property type="entry name" value="C1.5.6:_HAD__Beta-PGM__Phospha"/>
    <property type="match status" value="1"/>
</dbReference>
<dbReference type="InterPro" id="IPR041492">
    <property type="entry name" value="HAD_2"/>
</dbReference>
<dbReference type="Gene3D" id="1.10.150.240">
    <property type="entry name" value="Putative phosphatase, domain 2"/>
    <property type="match status" value="1"/>
</dbReference>
<organism evidence="5 6">
    <name type="scientific">Mariprofundus erugo</name>
    <dbReference type="NCBI Taxonomy" id="2528639"/>
    <lineage>
        <taxon>Bacteria</taxon>
        <taxon>Pseudomonadati</taxon>
        <taxon>Pseudomonadota</taxon>
        <taxon>Candidatius Mariprofundia</taxon>
        <taxon>Mariprofundales</taxon>
        <taxon>Mariprofundaceae</taxon>
        <taxon>Mariprofundus</taxon>
    </lineage>
</organism>
<dbReference type="AlphaFoldDB" id="A0A5R9GRS4"/>
<evidence type="ECO:0000256" key="3">
    <source>
        <dbReference type="ARBA" id="ARBA00006171"/>
    </source>
</evidence>
<accession>A0A5R9GRS4</accession>
<dbReference type="RefSeq" id="WP_138239042.1">
    <property type="nucleotide sequence ID" value="NZ_VBRY01000005.1"/>
</dbReference>
<dbReference type="InterPro" id="IPR036412">
    <property type="entry name" value="HAD-like_sf"/>
</dbReference>
<dbReference type="InterPro" id="IPR006439">
    <property type="entry name" value="HAD-SF_hydro_IA"/>
</dbReference>
<keyword evidence="6" id="KW-1185">Reference proteome</keyword>
<reference evidence="5 6" key="1">
    <citation type="journal article" date="2019" name="Appl. Environ. Microbiol.">
        <title>Environmental Evidence and Genomic Insight of Iron-oxidizing Bacteria Preference Towards More Corrosion Resistant Stainless Steel at Higher Salinities.</title>
        <authorList>
            <person name="Garrison C.E."/>
            <person name="Price K.A."/>
            <person name="Field E.K."/>
        </authorList>
    </citation>
    <scope>NUCLEOTIDE SEQUENCE [LARGE SCALE GENOMIC DNA]</scope>
    <source>
        <strain evidence="5 6">P3</strain>
    </source>
</reference>
<comment type="similarity">
    <text evidence="3">Belongs to the HAD-like hydrolase superfamily. CbbY/CbbZ/Gph/YieH family.</text>
</comment>
<name>A0A5R9GRS4_9PROT</name>
<gene>
    <name evidence="5" type="ORF">FEF65_06765</name>
</gene>
<dbReference type="PANTHER" id="PTHR43434:SF1">
    <property type="entry name" value="PHOSPHOGLYCOLATE PHOSPHATASE"/>
    <property type="match status" value="1"/>
</dbReference>